<keyword evidence="2" id="KW-1185">Reference proteome</keyword>
<accession>A0ACC2HJ41</accession>
<protein>
    <submittedName>
        <fullName evidence="1">Uncharacterized protein</fullName>
    </submittedName>
</protein>
<organism evidence="1 2">
    <name type="scientific">Dallia pectoralis</name>
    <name type="common">Alaska blackfish</name>
    <dbReference type="NCBI Taxonomy" id="75939"/>
    <lineage>
        <taxon>Eukaryota</taxon>
        <taxon>Metazoa</taxon>
        <taxon>Chordata</taxon>
        <taxon>Craniata</taxon>
        <taxon>Vertebrata</taxon>
        <taxon>Euteleostomi</taxon>
        <taxon>Actinopterygii</taxon>
        <taxon>Neopterygii</taxon>
        <taxon>Teleostei</taxon>
        <taxon>Protacanthopterygii</taxon>
        <taxon>Esociformes</taxon>
        <taxon>Umbridae</taxon>
        <taxon>Dallia</taxon>
    </lineage>
</organism>
<reference evidence="1" key="1">
    <citation type="submission" date="2021-05" db="EMBL/GenBank/DDBJ databases">
        <authorList>
            <person name="Pan Q."/>
            <person name="Jouanno E."/>
            <person name="Zahm M."/>
            <person name="Klopp C."/>
            <person name="Cabau C."/>
            <person name="Louis A."/>
            <person name="Berthelot C."/>
            <person name="Parey E."/>
            <person name="Roest Crollius H."/>
            <person name="Montfort J."/>
            <person name="Robinson-Rechavi M."/>
            <person name="Bouchez O."/>
            <person name="Lampietro C."/>
            <person name="Lopez Roques C."/>
            <person name="Donnadieu C."/>
            <person name="Postlethwait J."/>
            <person name="Bobe J."/>
            <person name="Dillon D."/>
            <person name="Chandos A."/>
            <person name="von Hippel F."/>
            <person name="Guiguen Y."/>
        </authorList>
    </citation>
    <scope>NUCLEOTIDE SEQUENCE</scope>
    <source>
        <strain evidence="1">YG-Jan2019</strain>
    </source>
</reference>
<proteinExistence type="predicted"/>
<dbReference type="EMBL" id="CM055729">
    <property type="protein sequence ID" value="KAJ8015710.1"/>
    <property type="molecule type" value="Genomic_DNA"/>
</dbReference>
<evidence type="ECO:0000313" key="1">
    <source>
        <dbReference type="EMBL" id="KAJ8015710.1"/>
    </source>
</evidence>
<comment type="caution">
    <text evidence="1">The sequence shown here is derived from an EMBL/GenBank/DDBJ whole genome shotgun (WGS) entry which is preliminary data.</text>
</comment>
<evidence type="ECO:0000313" key="2">
    <source>
        <dbReference type="Proteomes" id="UP001157502"/>
    </source>
</evidence>
<sequence length="247" mass="28142">MPPPIPPRLGSIKNRAGHSRALLRFLIGMVVLQMLLLLGGFIYLYHMENKYHQELTYKYLDDIIILKRLDECERDNGSLVDCKKLLETYKNVMEKVLQGEGRVANLIGNRPDDVSMARMTVKESKSKSLEWNISHSVRRNVKYYLSSWLEVQQPGNYIIYSQVTFAKWDAKKPLANQVKMRKGTKGEGETLMTAHCSIGSKEKPEKCTAFQSGVFSLEPGDQLSVSVTDPELVNYEQDATTFGLYKL</sequence>
<gene>
    <name evidence="1" type="ORF">DPEC_G00028960</name>
</gene>
<name>A0ACC2HJ41_DALPE</name>
<dbReference type="Proteomes" id="UP001157502">
    <property type="component" value="Chromosome 2"/>
</dbReference>